<feature type="transmembrane region" description="Helical" evidence="11">
    <location>
        <begin position="113"/>
        <end position="137"/>
    </location>
</feature>
<gene>
    <name evidence="15" type="primary">LOC102197852</name>
</gene>
<feature type="region of interest" description="Disordered" evidence="10">
    <location>
        <begin position="31"/>
        <end position="83"/>
    </location>
</feature>
<comment type="similarity">
    <text evidence="2">Belongs to the syndecan proteoglycan family.</text>
</comment>
<keyword evidence="9" id="KW-0357">Heparan sulfate</keyword>
<dbReference type="GO" id="GO:0016477">
    <property type="term" value="P:cell migration"/>
    <property type="evidence" value="ECO:0007669"/>
    <property type="project" value="TreeGrafter"/>
</dbReference>
<feature type="domain" description="Syndecan/Neurexin" evidence="13">
    <location>
        <begin position="106"/>
        <end position="166"/>
    </location>
</feature>
<accession>A0A9Y3R151</accession>
<evidence type="ECO:0000256" key="9">
    <source>
        <dbReference type="ARBA" id="ARBA00023207"/>
    </source>
</evidence>
<evidence type="ECO:0000313" key="15">
    <source>
        <dbReference type="RefSeq" id="XP_005731112.1"/>
    </source>
</evidence>
<dbReference type="GO" id="GO:0016020">
    <property type="term" value="C:membrane"/>
    <property type="evidence" value="ECO:0007669"/>
    <property type="project" value="UniProtKB-SubCell"/>
</dbReference>
<feature type="compositionally biased region" description="Basic and acidic residues" evidence="10">
    <location>
        <begin position="54"/>
        <end position="72"/>
    </location>
</feature>
<dbReference type="InterPro" id="IPR027789">
    <property type="entry name" value="Syndecan/Neurexin_dom"/>
</dbReference>
<name>A0A9Y3R151_9CICH</name>
<evidence type="ECO:0000256" key="12">
    <source>
        <dbReference type="SAM" id="SignalP"/>
    </source>
</evidence>
<keyword evidence="7 11" id="KW-0472">Membrane</keyword>
<comment type="subcellular location">
    <subcellularLocation>
        <location evidence="1">Membrane</location>
        <topology evidence="1">Single-pass type I membrane protein</topology>
    </subcellularLocation>
</comment>
<feature type="chain" id="PRO_5041454160" evidence="12">
    <location>
        <begin position="22"/>
        <end position="171"/>
    </location>
</feature>
<keyword evidence="12" id="KW-0732">Signal</keyword>
<keyword evidence="8" id="KW-0325">Glycoprotein</keyword>
<keyword evidence="4 11" id="KW-0812">Transmembrane</keyword>
<evidence type="ECO:0000259" key="13">
    <source>
        <dbReference type="Pfam" id="PF01034"/>
    </source>
</evidence>
<feature type="signal peptide" evidence="12">
    <location>
        <begin position="1"/>
        <end position="21"/>
    </location>
</feature>
<evidence type="ECO:0000256" key="10">
    <source>
        <dbReference type="SAM" id="MobiDB-lite"/>
    </source>
</evidence>
<dbReference type="Pfam" id="PF01034">
    <property type="entry name" value="Syndecan"/>
    <property type="match status" value="1"/>
</dbReference>
<protein>
    <submittedName>
        <fullName evidence="15">Syndecan-1 isoform X1</fullName>
    </submittedName>
</protein>
<dbReference type="Proteomes" id="UP000695023">
    <property type="component" value="Unplaced"/>
</dbReference>
<sequence>MRLSLAASLFLSLGLIHPVWTSLSVPPEELEGSGYDLDGSGSGSGDGSEEGVTEDQHNSKDGRILAETRDETNNTFHGFSDKTFGNTHRSAADDDSGYVAIANSRSYFENSEFLAGVIAGGVTGLALAATVAGILIYKWQKKEEEDRYSLGPEKALDHNYQKPNREKVFLV</sequence>
<proteinExistence type="inferred from homology"/>
<dbReference type="GeneID" id="102197852"/>
<dbReference type="PANTHER" id="PTHR10915:SF1">
    <property type="entry name" value="SYNDECAN"/>
    <property type="match status" value="1"/>
</dbReference>
<evidence type="ECO:0000256" key="8">
    <source>
        <dbReference type="ARBA" id="ARBA00023180"/>
    </source>
</evidence>
<dbReference type="RefSeq" id="XP_005731112.1">
    <property type="nucleotide sequence ID" value="XM_005731055.1"/>
</dbReference>
<reference evidence="15" key="1">
    <citation type="submission" date="2025-08" db="UniProtKB">
        <authorList>
            <consortium name="RefSeq"/>
        </authorList>
    </citation>
    <scope>IDENTIFICATION</scope>
</reference>
<evidence type="ECO:0000256" key="6">
    <source>
        <dbReference type="ARBA" id="ARBA00022989"/>
    </source>
</evidence>
<keyword evidence="14" id="KW-1185">Reference proteome</keyword>
<dbReference type="PANTHER" id="PTHR10915">
    <property type="entry name" value="SYNDECAN"/>
    <property type="match status" value="1"/>
</dbReference>
<evidence type="ECO:0000256" key="11">
    <source>
        <dbReference type="SAM" id="Phobius"/>
    </source>
</evidence>
<keyword evidence="5" id="KW-0654">Proteoglycan</keyword>
<evidence type="ECO:0000256" key="2">
    <source>
        <dbReference type="ARBA" id="ARBA00005343"/>
    </source>
</evidence>
<dbReference type="InterPro" id="IPR001050">
    <property type="entry name" value="Syndecan"/>
</dbReference>
<comment type="similarity">
    <text evidence="3">Belongs to the neurexin family.</text>
</comment>
<evidence type="ECO:0000313" key="14">
    <source>
        <dbReference type="Proteomes" id="UP000695023"/>
    </source>
</evidence>
<evidence type="ECO:0000256" key="5">
    <source>
        <dbReference type="ARBA" id="ARBA00022974"/>
    </source>
</evidence>
<feature type="compositionally biased region" description="Polar residues" evidence="10">
    <location>
        <begin position="73"/>
        <end position="83"/>
    </location>
</feature>
<keyword evidence="6 11" id="KW-1133">Transmembrane helix</keyword>
<dbReference type="GO" id="GO:0009986">
    <property type="term" value="C:cell surface"/>
    <property type="evidence" value="ECO:0007669"/>
    <property type="project" value="TreeGrafter"/>
</dbReference>
<evidence type="ECO:0000256" key="1">
    <source>
        <dbReference type="ARBA" id="ARBA00004479"/>
    </source>
</evidence>
<dbReference type="AlphaFoldDB" id="A0A9Y3R151"/>
<organism evidence="14 15">
    <name type="scientific">Pundamilia nyererei</name>
    <dbReference type="NCBI Taxonomy" id="303518"/>
    <lineage>
        <taxon>Eukaryota</taxon>
        <taxon>Metazoa</taxon>
        <taxon>Chordata</taxon>
        <taxon>Craniata</taxon>
        <taxon>Vertebrata</taxon>
        <taxon>Euteleostomi</taxon>
        <taxon>Actinopterygii</taxon>
        <taxon>Neopterygii</taxon>
        <taxon>Teleostei</taxon>
        <taxon>Neoteleostei</taxon>
        <taxon>Acanthomorphata</taxon>
        <taxon>Ovalentaria</taxon>
        <taxon>Cichlomorphae</taxon>
        <taxon>Cichliformes</taxon>
        <taxon>Cichlidae</taxon>
        <taxon>African cichlids</taxon>
        <taxon>Pseudocrenilabrinae</taxon>
        <taxon>Haplochromini</taxon>
        <taxon>Pundamilia</taxon>
    </lineage>
</organism>
<evidence type="ECO:0000256" key="7">
    <source>
        <dbReference type="ARBA" id="ARBA00023136"/>
    </source>
</evidence>
<evidence type="ECO:0000256" key="3">
    <source>
        <dbReference type="ARBA" id="ARBA00010241"/>
    </source>
</evidence>
<evidence type="ECO:0000256" key="4">
    <source>
        <dbReference type="ARBA" id="ARBA00022692"/>
    </source>
</evidence>